<evidence type="ECO:0000313" key="2">
    <source>
        <dbReference type="EMBL" id="MBO8459938.1"/>
    </source>
</evidence>
<dbReference type="AlphaFoldDB" id="A0A9D9HU61"/>
<organism evidence="2 3">
    <name type="scientific">Candidatus Gallipaludibacter merdavium</name>
    <dbReference type="NCBI Taxonomy" id="2840839"/>
    <lineage>
        <taxon>Bacteria</taxon>
        <taxon>Pseudomonadati</taxon>
        <taxon>Bacteroidota</taxon>
        <taxon>Bacteroidia</taxon>
        <taxon>Bacteroidales</taxon>
        <taxon>Candidatus Gallipaludibacter</taxon>
    </lineage>
</organism>
<feature type="domain" description="HRDC" evidence="1">
    <location>
        <begin position="72"/>
        <end position="152"/>
    </location>
</feature>
<dbReference type="Pfam" id="PF00570">
    <property type="entry name" value="HRDC"/>
    <property type="match status" value="1"/>
</dbReference>
<dbReference type="InterPro" id="IPR010997">
    <property type="entry name" value="HRDC-like_sf"/>
</dbReference>
<dbReference type="InterPro" id="IPR002121">
    <property type="entry name" value="HRDC_dom"/>
</dbReference>
<comment type="caution">
    <text evidence="2">The sequence shown here is derived from an EMBL/GenBank/DDBJ whole genome shotgun (WGS) entry which is preliminary data.</text>
</comment>
<dbReference type="GO" id="GO:0000166">
    <property type="term" value="F:nucleotide binding"/>
    <property type="evidence" value="ECO:0007669"/>
    <property type="project" value="InterPro"/>
</dbReference>
<reference evidence="2" key="1">
    <citation type="submission" date="2020-10" db="EMBL/GenBank/DDBJ databases">
        <authorList>
            <person name="Gilroy R."/>
        </authorList>
    </citation>
    <scope>NUCLEOTIDE SEQUENCE</scope>
    <source>
        <strain evidence="2">G3-3990</strain>
    </source>
</reference>
<reference evidence="2" key="2">
    <citation type="journal article" date="2021" name="PeerJ">
        <title>Extensive microbial diversity within the chicken gut microbiome revealed by metagenomics and culture.</title>
        <authorList>
            <person name="Gilroy R."/>
            <person name="Ravi A."/>
            <person name="Getino M."/>
            <person name="Pursley I."/>
            <person name="Horton D.L."/>
            <person name="Alikhan N.F."/>
            <person name="Baker D."/>
            <person name="Gharbi K."/>
            <person name="Hall N."/>
            <person name="Watson M."/>
            <person name="Adriaenssens E.M."/>
            <person name="Foster-Nyarko E."/>
            <person name="Jarju S."/>
            <person name="Secka A."/>
            <person name="Antonio M."/>
            <person name="Oren A."/>
            <person name="Chaudhuri R.R."/>
            <person name="La Ragione R."/>
            <person name="Hildebrand F."/>
            <person name="Pallen M.J."/>
        </authorList>
    </citation>
    <scope>NUCLEOTIDE SEQUENCE</scope>
    <source>
        <strain evidence="2">G3-3990</strain>
    </source>
</reference>
<sequence length="152" mass="17347">MRIKVINISLSDDGTQHAELDNFLSTHRVLEIEQHFYSNANATGWSFCIHYINSSVSVNSSLGKVDYKEVLSEKEFGIFSKLREIRKRLAAKEAVQAYMVFTDEELANIARLPQLEVGKLISIKGIGDKKVEKYGKPMLQMYHEMFQNSATQ</sequence>
<accession>A0A9D9HU61</accession>
<proteinExistence type="predicted"/>
<dbReference type="GO" id="GO:0003676">
    <property type="term" value="F:nucleic acid binding"/>
    <property type="evidence" value="ECO:0007669"/>
    <property type="project" value="InterPro"/>
</dbReference>
<dbReference type="SMART" id="SM00341">
    <property type="entry name" value="HRDC"/>
    <property type="match status" value="1"/>
</dbReference>
<protein>
    <submittedName>
        <fullName evidence="2">HRDC domain-containing protein</fullName>
    </submittedName>
</protein>
<dbReference type="Proteomes" id="UP000823641">
    <property type="component" value="Unassembled WGS sequence"/>
</dbReference>
<dbReference type="EMBL" id="JADIMG010000064">
    <property type="protein sequence ID" value="MBO8459938.1"/>
    <property type="molecule type" value="Genomic_DNA"/>
</dbReference>
<dbReference type="InterPro" id="IPR044876">
    <property type="entry name" value="HRDC_dom_sf"/>
</dbReference>
<evidence type="ECO:0000313" key="3">
    <source>
        <dbReference type="Proteomes" id="UP000823641"/>
    </source>
</evidence>
<dbReference type="SUPFAM" id="SSF47819">
    <property type="entry name" value="HRDC-like"/>
    <property type="match status" value="1"/>
</dbReference>
<name>A0A9D9HU61_9BACT</name>
<dbReference type="PROSITE" id="PS50967">
    <property type="entry name" value="HRDC"/>
    <property type="match status" value="1"/>
</dbReference>
<evidence type="ECO:0000259" key="1">
    <source>
        <dbReference type="PROSITE" id="PS50967"/>
    </source>
</evidence>
<gene>
    <name evidence="2" type="ORF">IAA73_06365</name>
</gene>
<dbReference type="Gene3D" id="1.10.150.80">
    <property type="entry name" value="HRDC domain"/>
    <property type="match status" value="1"/>
</dbReference>